<keyword evidence="1" id="KW-0812">Transmembrane</keyword>
<gene>
    <name evidence="2" type="ORF">H1Z61_13715</name>
</gene>
<dbReference type="EMBL" id="JACEIO010000036">
    <property type="protein sequence ID" value="MBA4538162.1"/>
    <property type="molecule type" value="Genomic_DNA"/>
</dbReference>
<dbReference type="RefSeq" id="WP_163242888.1">
    <property type="nucleotide sequence ID" value="NZ_JAAIWN010000036.1"/>
</dbReference>
<evidence type="ECO:0000313" key="3">
    <source>
        <dbReference type="Proteomes" id="UP000570010"/>
    </source>
</evidence>
<keyword evidence="1" id="KW-1133">Transmembrane helix</keyword>
<comment type="caution">
    <text evidence="2">The sequence shown here is derived from an EMBL/GenBank/DDBJ whole genome shotgun (WGS) entry which is preliminary data.</text>
</comment>
<reference evidence="2 3" key="1">
    <citation type="submission" date="2020-07" db="EMBL/GenBank/DDBJ databases">
        <authorList>
            <person name="Feng H."/>
        </authorList>
    </citation>
    <scope>NUCLEOTIDE SEQUENCE [LARGE SCALE GENOMIC DNA]</scope>
    <source>
        <strain evidence="3">s-12</strain>
    </source>
</reference>
<evidence type="ECO:0000256" key="1">
    <source>
        <dbReference type="SAM" id="Phobius"/>
    </source>
</evidence>
<dbReference type="AlphaFoldDB" id="A0A7W1X5V0"/>
<feature type="transmembrane region" description="Helical" evidence="1">
    <location>
        <begin position="137"/>
        <end position="160"/>
    </location>
</feature>
<name>A0A7W1X5V0_9BACI</name>
<evidence type="ECO:0000313" key="2">
    <source>
        <dbReference type="EMBL" id="MBA4538162.1"/>
    </source>
</evidence>
<accession>A0A7W1X5V0</accession>
<keyword evidence="1" id="KW-0472">Membrane</keyword>
<protein>
    <submittedName>
        <fullName evidence="2">Uncharacterized protein</fullName>
    </submittedName>
</protein>
<dbReference type="Proteomes" id="UP000570010">
    <property type="component" value="Unassembled WGS sequence"/>
</dbReference>
<proteinExistence type="predicted"/>
<organism evidence="2 3">
    <name type="scientific">Bacillus aquiflavi</name>
    <dbReference type="NCBI Taxonomy" id="2672567"/>
    <lineage>
        <taxon>Bacteria</taxon>
        <taxon>Bacillati</taxon>
        <taxon>Bacillota</taxon>
        <taxon>Bacilli</taxon>
        <taxon>Bacillales</taxon>
        <taxon>Bacillaceae</taxon>
        <taxon>Bacillus</taxon>
    </lineage>
</organism>
<sequence length="166" mass="19059">MDTVVNIADVYILINGETKHVLRNYPVRIELGFEGLYKYEYYVSDWIVENKETSKQSFVIVLQKNGAKVKKLPNGDLEGHVLVEKLKFLSFTIQEDGTVTKDSFTYKNKNKLQTKLVPPIYGGAGYYTDGWLGYPVLGYPFFTAFLGLVLILVCFPYKFLFKKRTS</sequence>